<keyword evidence="5 9" id="KW-0378">Hydrolase</keyword>
<dbReference type="EMBL" id="BMXB01000017">
    <property type="protein sequence ID" value="GHA47432.1"/>
    <property type="molecule type" value="Genomic_DNA"/>
</dbReference>
<dbReference type="Pfam" id="PF01926">
    <property type="entry name" value="MMR_HSR1"/>
    <property type="match status" value="1"/>
</dbReference>
<feature type="binding site" evidence="9">
    <location>
        <position position="256"/>
    </location>
    <ligand>
        <name>Mg(2+)</name>
        <dbReference type="ChEBI" id="CHEBI:18420"/>
    </ligand>
</feature>
<evidence type="ECO:0000256" key="5">
    <source>
        <dbReference type="ARBA" id="ARBA00022801"/>
    </source>
</evidence>
<keyword evidence="6 9" id="KW-0460">Magnesium</keyword>
<dbReference type="CDD" id="cd04164">
    <property type="entry name" value="trmE"/>
    <property type="match status" value="1"/>
</dbReference>
<dbReference type="Pfam" id="PF12631">
    <property type="entry name" value="MnmE_helical"/>
    <property type="match status" value="1"/>
</dbReference>
<dbReference type="InterPro" id="IPR005225">
    <property type="entry name" value="Small_GTP-bd"/>
</dbReference>
<dbReference type="SUPFAM" id="SSF116878">
    <property type="entry name" value="TrmE connector domain"/>
    <property type="match status" value="1"/>
</dbReference>
<reference evidence="13" key="1">
    <citation type="journal article" date="2014" name="Int. J. Syst. Evol. Microbiol.">
        <title>Complete genome sequence of Corynebacterium casei LMG S-19264T (=DSM 44701T), isolated from a smear-ripened cheese.</title>
        <authorList>
            <consortium name="US DOE Joint Genome Institute (JGI-PGF)"/>
            <person name="Walter F."/>
            <person name="Albersmeier A."/>
            <person name="Kalinowski J."/>
            <person name="Ruckert C."/>
        </authorList>
    </citation>
    <scope>NUCLEOTIDE SEQUENCE</scope>
    <source>
        <strain evidence="13">KCTC 12719</strain>
    </source>
</reference>
<dbReference type="NCBIfam" id="TIGR00450">
    <property type="entry name" value="mnmE_trmE_thdF"/>
    <property type="match status" value="1"/>
</dbReference>
<feature type="domain" description="TrmE-type G" evidence="12">
    <location>
        <begin position="221"/>
        <end position="412"/>
    </location>
</feature>
<gene>
    <name evidence="9 13" type="primary">mnmE</name>
    <name evidence="9" type="synonym">trmE</name>
    <name evidence="13" type="ORF">GCM10007103_30460</name>
</gene>
<evidence type="ECO:0000313" key="13">
    <source>
        <dbReference type="EMBL" id="GHA47432.1"/>
    </source>
</evidence>
<dbReference type="InterPro" id="IPR027266">
    <property type="entry name" value="TrmE/GcvT-like"/>
</dbReference>
<dbReference type="CDD" id="cd14858">
    <property type="entry name" value="TrmE_N"/>
    <property type="match status" value="1"/>
</dbReference>
<keyword evidence="14" id="KW-1185">Reference proteome</keyword>
<dbReference type="NCBIfam" id="TIGR00231">
    <property type="entry name" value="small_GTP"/>
    <property type="match status" value="1"/>
</dbReference>
<dbReference type="GO" id="GO:0002098">
    <property type="term" value="P:tRNA wobble uridine modification"/>
    <property type="evidence" value="ECO:0007669"/>
    <property type="project" value="TreeGrafter"/>
</dbReference>
<feature type="binding site" evidence="9">
    <location>
        <begin position="275"/>
        <end position="278"/>
    </location>
    <ligand>
        <name>GTP</name>
        <dbReference type="ChEBI" id="CHEBI:37565"/>
    </ligand>
</feature>
<protein>
    <recommendedName>
        <fullName evidence="9">tRNA modification GTPase MnmE</fullName>
        <ecNumber evidence="9">3.6.-.-</ecNumber>
    </recommendedName>
</protein>
<keyword evidence="4 9" id="KW-0547">Nucleotide-binding</keyword>
<comment type="function">
    <text evidence="9">Exhibits a very high intrinsic GTPase hydrolysis rate. Involved in the addition of a carboxymethylaminomethyl (cmnm) group at the wobble position (U34) of certain tRNAs, forming tRNA-cmnm(5)s(2)U34.</text>
</comment>
<dbReference type="NCBIfam" id="NF003661">
    <property type="entry name" value="PRK05291.1-3"/>
    <property type="match status" value="1"/>
</dbReference>
<evidence type="ECO:0000256" key="7">
    <source>
        <dbReference type="ARBA" id="ARBA00022958"/>
    </source>
</evidence>
<dbReference type="GO" id="GO:0003924">
    <property type="term" value="F:GTPase activity"/>
    <property type="evidence" value="ECO:0007669"/>
    <property type="project" value="UniProtKB-UniRule"/>
</dbReference>
<evidence type="ECO:0000313" key="14">
    <source>
        <dbReference type="Proteomes" id="UP000610456"/>
    </source>
</evidence>
<dbReference type="GO" id="GO:0046872">
    <property type="term" value="F:metal ion binding"/>
    <property type="evidence" value="ECO:0007669"/>
    <property type="project" value="UniProtKB-KW"/>
</dbReference>
<evidence type="ECO:0000256" key="10">
    <source>
        <dbReference type="RuleBase" id="RU003313"/>
    </source>
</evidence>
<evidence type="ECO:0000256" key="9">
    <source>
        <dbReference type="HAMAP-Rule" id="MF_00379"/>
    </source>
</evidence>
<dbReference type="GO" id="GO:0005525">
    <property type="term" value="F:GTP binding"/>
    <property type="evidence" value="ECO:0007669"/>
    <property type="project" value="UniProtKB-UniRule"/>
</dbReference>
<name>A0A918SJY6_9FLAO</name>
<feature type="binding site" evidence="9">
    <location>
        <position position="252"/>
    </location>
    <ligand>
        <name>K(+)</name>
        <dbReference type="ChEBI" id="CHEBI:29103"/>
    </ligand>
</feature>
<dbReference type="Proteomes" id="UP000610456">
    <property type="component" value="Unassembled WGS sequence"/>
</dbReference>
<evidence type="ECO:0000256" key="4">
    <source>
        <dbReference type="ARBA" id="ARBA00022741"/>
    </source>
</evidence>
<comment type="caution">
    <text evidence="13">The sequence shown here is derived from an EMBL/GenBank/DDBJ whole genome shotgun (WGS) entry which is preliminary data.</text>
</comment>
<evidence type="ECO:0000256" key="1">
    <source>
        <dbReference type="ARBA" id="ARBA00011043"/>
    </source>
</evidence>
<organism evidence="13 14">
    <name type="scientific">Salinimicrobium marinum</name>
    <dbReference type="NCBI Taxonomy" id="680283"/>
    <lineage>
        <taxon>Bacteria</taxon>
        <taxon>Pseudomonadati</taxon>
        <taxon>Bacteroidota</taxon>
        <taxon>Flavobacteriia</taxon>
        <taxon>Flavobacteriales</taxon>
        <taxon>Flavobacteriaceae</taxon>
        <taxon>Salinimicrobium</taxon>
    </lineage>
</organism>
<dbReference type="Gene3D" id="3.40.50.300">
    <property type="entry name" value="P-loop containing nucleotide triphosphate hydrolases"/>
    <property type="match status" value="1"/>
</dbReference>
<comment type="similarity">
    <text evidence="1 9 10">Belongs to the TRAFAC class TrmE-Era-EngA-EngB-Septin-like GTPase superfamily. TrmE GTPase family.</text>
</comment>
<feature type="binding site" evidence="9">
    <location>
        <position position="125"/>
    </location>
    <ligand>
        <name>(6S)-5-formyl-5,6,7,8-tetrahydrofolate</name>
        <dbReference type="ChEBI" id="CHEBI:57457"/>
    </ligand>
</feature>
<dbReference type="AlphaFoldDB" id="A0A918SJY6"/>
<feature type="binding site" evidence="9">
    <location>
        <begin position="231"/>
        <end position="236"/>
    </location>
    <ligand>
        <name>GTP</name>
        <dbReference type="ChEBI" id="CHEBI:37565"/>
    </ligand>
</feature>
<sequence>MNLKDTIVALATPAGAGAIAVIRVSGTDAVSIVAPLFRAKSKKDLANEPSHTLHLGNIVDEKRILDEVLVSIFHGPRSYTGENTIEISCHGSPYIQQEIIQLLVRKGCRSAEAGEFTLRSFLNGKMDLSQAEAVADLISSENQASHQLAMQQMRGGFSNEIKKLREELLNFASLIELELDFAEEDVEFANRDQFSQLVMRIQKVLQKLVDSFSVGNVIKNGIPVAIVGEPNVGKSTLLNALLNEERAIVSEIAGTTRDTIEDEISIGGIGFRFIDTAGIRETEDVVESIGIKRTFEKISQAQVVLYLFDTSRLRHPEINTEVHPTRHPELVSRSNSSKESAGPTLEQVKVEIGKIRNQFPQKPLLILANKIDQLTDKEVDFLRSQVSDLMSISAKTGEGVEELQNKLLEFVNTGELRNNNTIVTNSRHYNALLQALEEINKVQEGLNANLSGDLLAIDIRQALYHFGEITGEITNDDLLGNIFANFCIGK</sequence>
<dbReference type="PANTHER" id="PTHR42714">
    <property type="entry name" value="TRNA MODIFICATION GTPASE GTPBP3"/>
    <property type="match status" value="1"/>
</dbReference>
<feature type="binding site" evidence="9">
    <location>
        <position position="255"/>
    </location>
    <ligand>
        <name>K(+)</name>
        <dbReference type="ChEBI" id="CHEBI:29103"/>
    </ligand>
</feature>
<dbReference type="Gene3D" id="3.30.1360.120">
    <property type="entry name" value="Probable tRNA modification gtpase trme, domain 1"/>
    <property type="match status" value="1"/>
</dbReference>
<dbReference type="GO" id="GO:0030488">
    <property type="term" value="P:tRNA methylation"/>
    <property type="evidence" value="ECO:0007669"/>
    <property type="project" value="TreeGrafter"/>
</dbReference>
<evidence type="ECO:0000256" key="2">
    <source>
        <dbReference type="ARBA" id="ARBA00022694"/>
    </source>
</evidence>
<dbReference type="GO" id="GO:0042802">
    <property type="term" value="F:identical protein binding"/>
    <property type="evidence" value="ECO:0007669"/>
    <property type="project" value="UniProtKB-ARBA"/>
</dbReference>
<dbReference type="InterPro" id="IPR006073">
    <property type="entry name" value="GTP-bd"/>
</dbReference>
<dbReference type="Gene3D" id="1.20.120.430">
    <property type="entry name" value="tRNA modification GTPase MnmE domain 2"/>
    <property type="match status" value="1"/>
</dbReference>
<feature type="binding site" evidence="9">
    <location>
        <position position="235"/>
    </location>
    <ligand>
        <name>Mg(2+)</name>
        <dbReference type="ChEBI" id="CHEBI:18420"/>
    </ligand>
</feature>
<dbReference type="InterPro" id="IPR018948">
    <property type="entry name" value="GTP-bd_TrmE_N"/>
</dbReference>
<comment type="subunit">
    <text evidence="9">Homodimer. Heterotetramer of two MnmE and two MnmG subunits.</text>
</comment>
<dbReference type="PANTHER" id="PTHR42714:SF2">
    <property type="entry name" value="TRNA MODIFICATION GTPASE GTPBP3, MITOCHONDRIAL"/>
    <property type="match status" value="1"/>
</dbReference>
<keyword evidence="2 9" id="KW-0819">tRNA processing</keyword>
<feature type="binding site" evidence="9">
    <location>
        <position position="250"/>
    </location>
    <ligand>
        <name>K(+)</name>
        <dbReference type="ChEBI" id="CHEBI:29103"/>
    </ligand>
</feature>
<evidence type="ECO:0000256" key="11">
    <source>
        <dbReference type="SAM" id="MobiDB-lite"/>
    </source>
</evidence>
<feature type="binding site" evidence="9">
    <location>
        <begin position="250"/>
        <end position="256"/>
    </location>
    <ligand>
        <name>GTP</name>
        <dbReference type="ChEBI" id="CHEBI:37565"/>
    </ligand>
</feature>
<dbReference type="InterPro" id="IPR004520">
    <property type="entry name" value="GTPase_MnmE"/>
</dbReference>
<dbReference type="InterPro" id="IPR027417">
    <property type="entry name" value="P-loop_NTPase"/>
</dbReference>
<dbReference type="Pfam" id="PF10396">
    <property type="entry name" value="TrmE_N"/>
    <property type="match status" value="1"/>
</dbReference>
<keyword evidence="3 9" id="KW-0479">Metal-binding</keyword>
<proteinExistence type="inferred from homology"/>
<dbReference type="GO" id="GO:0005829">
    <property type="term" value="C:cytosol"/>
    <property type="evidence" value="ECO:0007669"/>
    <property type="project" value="TreeGrafter"/>
</dbReference>
<evidence type="ECO:0000259" key="12">
    <source>
        <dbReference type="PROSITE" id="PS51709"/>
    </source>
</evidence>
<feature type="binding site" evidence="9">
    <location>
        <position position="86"/>
    </location>
    <ligand>
        <name>(6S)-5-formyl-5,6,7,8-tetrahydrofolate</name>
        <dbReference type="ChEBI" id="CHEBI:57457"/>
    </ligand>
</feature>
<dbReference type="PROSITE" id="PS51709">
    <property type="entry name" value="G_TRME"/>
    <property type="match status" value="1"/>
</dbReference>
<feature type="region of interest" description="Disordered" evidence="11">
    <location>
        <begin position="325"/>
        <end position="344"/>
    </location>
</feature>
<evidence type="ECO:0000256" key="3">
    <source>
        <dbReference type="ARBA" id="ARBA00022723"/>
    </source>
</evidence>
<reference evidence="13" key="2">
    <citation type="submission" date="2020-09" db="EMBL/GenBank/DDBJ databases">
        <authorList>
            <person name="Sun Q."/>
            <person name="Kim S."/>
        </authorList>
    </citation>
    <scope>NUCLEOTIDE SEQUENCE</scope>
    <source>
        <strain evidence="13">KCTC 12719</strain>
    </source>
</reference>
<dbReference type="InterPro" id="IPR025867">
    <property type="entry name" value="MnmE_helical"/>
</dbReference>
<feature type="binding site" evidence="9">
    <location>
        <position position="23"/>
    </location>
    <ligand>
        <name>(6S)-5-formyl-5,6,7,8-tetrahydrofolate</name>
        <dbReference type="ChEBI" id="CHEBI:57457"/>
    </ligand>
</feature>
<dbReference type="EC" id="3.6.-.-" evidence="9"/>
<dbReference type="SUPFAM" id="SSF52540">
    <property type="entry name" value="P-loop containing nucleoside triphosphate hydrolases"/>
    <property type="match status" value="1"/>
</dbReference>
<dbReference type="RefSeq" id="WP_189605653.1">
    <property type="nucleotide sequence ID" value="NZ_BMXB01000017.1"/>
</dbReference>
<evidence type="ECO:0000256" key="8">
    <source>
        <dbReference type="ARBA" id="ARBA00023134"/>
    </source>
</evidence>
<accession>A0A918SJY6</accession>
<feature type="binding site" evidence="9">
    <location>
        <position position="490"/>
    </location>
    <ligand>
        <name>(6S)-5-formyl-5,6,7,8-tetrahydrofolate</name>
        <dbReference type="ChEBI" id="CHEBI:57457"/>
    </ligand>
</feature>
<keyword evidence="8 9" id="KW-0342">GTP-binding</keyword>
<dbReference type="HAMAP" id="MF_00379">
    <property type="entry name" value="GTPase_MnmE"/>
    <property type="match status" value="1"/>
</dbReference>
<keyword evidence="9" id="KW-0963">Cytoplasm</keyword>
<keyword evidence="7 9" id="KW-0630">Potassium</keyword>
<dbReference type="FunFam" id="3.30.1360.120:FF:000003">
    <property type="entry name" value="tRNA modification GTPase MnmE"/>
    <property type="match status" value="1"/>
</dbReference>
<comment type="subcellular location">
    <subcellularLocation>
        <location evidence="9">Cytoplasm</location>
    </subcellularLocation>
</comment>
<comment type="cofactor">
    <cofactor evidence="9">
        <name>K(+)</name>
        <dbReference type="ChEBI" id="CHEBI:29103"/>
    </cofactor>
    <text evidence="9">Binds 1 potassium ion per subunit.</text>
</comment>
<comment type="caution">
    <text evidence="9">Lacks conserved residue(s) required for the propagation of feature annotation.</text>
</comment>
<evidence type="ECO:0000256" key="6">
    <source>
        <dbReference type="ARBA" id="ARBA00022842"/>
    </source>
</evidence>
<dbReference type="InterPro" id="IPR027368">
    <property type="entry name" value="MnmE_dom2"/>
</dbReference>
<feature type="binding site" evidence="9">
    <location>
        <position position="231"/>
    </location>
    <ligand>
        <name>K(+)</name>
        <dbReference type="ChEBI" id="CHEBI:29103"/>
    </ligand>
</feature>
<dbReference type="InterPro" id="IPR031168">
    <property type="entry name" value="G_TrmE"/>
</dbReference>